<keyword evidence="9" id="KW-1185">Reference proteome</keyword>
<dbReference type="GO" id="GO:0033162">
    <property type="term" value="C:melanosome membrane"/>
    <property type="evidence" value="ECO:0007669"/>
    <property type="project" value="TreeGrafter"/>
</dbReference>
<evidence type="ECO:0000256" key="1">
    <source>
        <dbReference type="ARBA" id="ARBA00004141"/>
    </source>
</evidence>
<feature type="transmembrane region" description="Helical" evidence="6">
    <location>
        <begin position="609"/>
        <end position="627"/>
    </location>
</feature>
<evidence type="ECO:0000259" key="7">
    <source>
        <dbReference type="Pfam" id="PF03600"/>
    </source>
</evidence>
<comment type="subcellular location">
    <subcellularLocation>
        <location evidence="1">Membrane</location>
        <topology evidence="1">Multi-pass membrane protein</topology>
    </subcellularLocation>
</comment>
<reference evidence="8" key="2">
    <citation type="submission" date="2025-09" db="UniProtKB">
        <authorList>
            <consortium name="Ensembl"/>
        </authorList>
    </citation>
    <scope>IDENTIFICATION</scope>
</reference>
<proteinExistence type="predicted"/>
<accession>A0A8C3RL62</accession>
<dbReference type="InterPro" id="IPR004680">
    <property type="entry name" value="Cit_transptr-like_dom"/>
</dbReference>
<dbReference type="InterPro" id="IPR051475">
    <property type="entry name" value="Diverse_Ion_Transporter"/>
</dbReference>
<feature type="transmembrane region" description="Helical" evidence="6">
    <location>
        <begin position="400"/>
        <end position="419"/>
    </location>
</feature>
<evidence type="ECO:0000256" key="4">
    <source>
        <dbReference type="ARBA" id="ARBA00022989"/>
    </source>
</evidence>
<dbReference type="GO" id="GO:0042438">
    <property type="term" value="P:melanin biosynthetic process"/>
    <property type="evidence" value="ECO:0007669"/>
    <property type="project" value="TreeGrafter"/>
</dbReference>
<feature type="domain" description="Citrate transporter-like" evidence="7">
    <location>
        <begin position="261"/>
        <end position="663"/>
    </location>
</feature>
<feature type="transmembrane region" description="Helical" evidence="6">
    <location>
        <begin position="567"/>
        <end position="589"/>
    </location>
</feature>
<dbReference type="Proteomes" id="UP000694403">
    <property type="component" value="Unplaced"/>
</dbReference>
<feature type="transmembrane region" description="Helical" evidence="6">
    <location>
        <begin position="245"/>
        <end position="263"/>
    </location>
</feature>
<evidence type="ECO:0000313" key="9">
    <source>
        <dbReference type="Proteomes" id="UP000694403"/>
    </source>
</evidence>
<dbReference type="Ensembl" id="ENSCSRT00000000737.1">
    <property type="protein sequence ID" value="ENSCSRP00000000718.1"/>
    <property type="gene ID" value="ENSCSRG00000000467.1"/>
</dbReference>
<protein>
    <submittedName>
        <fullName evidence="8">OCA2 melanosomal transmembrane protein</fullName>
    </submittedName>
</protein>
<evidence type="ECO:0000256" key="6">
    <source>
        <dbReference type="SAM" id="Phobius"/>
    </source>
</evidence>
<organism evidence="8 9">
    <name type="scientific">Chelydra serpentina</name>
    <name type="common">Snapping turtle</name>
    <name type="synonym">Testudo serpentina</name>
    <dbReference type="NCBI Taxonomy" id="8475"/>
    <lineage>
        <taxon>Eukaryota</taxon>
        <taxon>Metazoa</taxon>
        <taxon>Chordata</taxon>
        <taxon>Craniata</taxon>
        <taxon>Vertebrata</taxon>
        <taxon>Euteleostomi</taxon>
        <taxon>Archelosauria</taxon>
        <taxon>Testudinata</taxon>
        <taxon>Testudines</taxon>
        <taxon>Cryptodira</taxon>
        <taxon>Durocryptodira</taxon>
        <taxon>Americhelydia</taxon>
        <taxon>Chelydroidea</taxon>
        <taxon>Chelydridae</taxon>
        <taxon>Chelydra</taxon>
    </lineage>
</organism>
<evidence type="ECO:0000256" key="3">
    <source>
        <dbReference type="ARBA" id="ARBA00022692"/>
    </source>
</evidence>
<evidence type="ECO:0000313" key="8">
    <source>
        <dbReference type="Ensembl" id="ENSCSRP00000000718.1"/>
    </source>
</evidence>
<feature type="transmembrane region" description="Helical" evidence="6">
    <location>
        <begin position="294"/>
        <end position="315"/>
    </location>
</feature>
<feature type="transmembrane region" description="Helical" evidence="6">
    <location>
        <begin position="327"/>
        <end position="345"/>
    </location>
</feature>
<evidence type="ECO:0000256" key="5">
    <source>
        <dbReference type="ARBA" id="ARBA00023136"/>
    </source>
</evidence>
<feature type="transmembrane region" description="Helical" evidence="6">
    <location>
        <begin position="700"/>
        <end position="723"/>
    </location>
</feature>
<dbReference type="Pfam" id="PF03600">
    <property type="entry name" value="CitMHS"/>
    <property type="match status" value="1"/>
</dbReference>
<keyword evidence="3 6" id="KW-0812">Transmembrane</keyword>
<reference evidence="8" key="1">
    <citation type="submission" date="2025-08" db="UniProtKB">
        <authorList>
            <consortium name="Ensembl"/>
        </authorList>
    </citation>
    <scope>IDENTIFICATION</scope>
</reference>
<sequence>MYLDSKDDGAISRNLEMELTQTSSSHHANLHGKGAAGPIASNFNELRLLKEFHGMVSAQGQPQKPYQNGAIGQDCCVPLGKDFITLFLLFRCCLRFLKVSTLFIFVVVCSVLFSTYPDQGAPWQMLAVSPLESYSMNITDFRESALLKLELGGPFAADVVDWRAEEYIVVQIRQIEDPGSRRRRQPQVLYNWTLPLNSRRNEQVITTRIFEILNSNAISINIQAFLQESEIVPLSMKHQYLHANIETQVTIASVILAGVYVLIILEVSQCMHFVCLCLPSMVKVVEWIDYETLALLFGMMLLVAIFSETGFFDYCAVKAYQLSRGRVWAMIIILCLIAAILSAFLDNVTTMLLFTPVTIRYFMLCPVNRLSSFLGPAITHPPNVFVLCSGLDFAAFTGHMFVGICLVLLVSFPFLRLLYWNKKLYNKEPSEIVELKHEIHVWRLTAQRINPASREETAVKCLLMQKVLTLEILLRKKLKTFHRQISQEDKNWETNIQELQKKHRITDKILLIKCLTVLGFVILMFFLNSFVPGIHLDLGWIAMLGAIWLLVLADIHDFEMILNRVEWATLLFFAALFVLMEALAHLHLIDYIGEQTALLIKVVPEDQRLAVAIILVLWVSALASSLIDNIPFTATMIPVLLNLSQDPDVNLPVKPLIFSLAMGACLGGNGTLIGASANVVCAGIAEQHGYGFSFMEFFRLGFPMMIVSCTIGMCYLLVAHVVLGWNS</sequence>
<dbReference type="AlphaFoldDB" id="A0A8C3RL62"/>
<name>A0A8C3RL62_CHESE</name>
<dbReference type="PANTHER" id="PTHR43568">
    <property type="entry name" value="P PROTEIN"/>
    <property type="match status" value="1"/>
</dbReference>
<evidence type="ECO:0000256" key="2">
    <source>
        <dbReference type="ARBA" id="ARBA00022448"/>
    </source>
</evidence>
<keyword evidence="5 6" id="KW-0472">Membrane</keyword>
<keyword evidence="2" id="KW-0813">Transport</keyword>
<feature type="transmembrane region" description="Helical" evidence="6">
    <location>
        <begin position="510"/>
        <end position="532"/>
    </location>
</feature>
<dbReference type="CDD" id="cd01116">
    <property type="entry name" value="P_permease"/>
    <property type="match status" value="1"/>
</dbReference>
<feature type="transmembrane region" description="Helical" evidence="6">
    <location>
        <begin position="538"/>
        <end position="555"/>
    </location>
</feature>
<keyword evidence="4 6" id="KW-1133">Transmembrane helix</keyword>
<feature type="transmembrane region" description="Helical" evidence="6">
    <location>
        <begin position="96"/>
        <end position="116"/>
    </location>
</feature>
<dbReference type="GO" id="GO:0030318">
    <property type="term" value="P:melanocyte differentiation"/>
    <property type="evidence" value="ECO:0007669"/>
    <property type="project" value="TreeGrafter"/>
</dbReference>
<dbReference type="PANTHER" id="PTHR43568:SF1">
    <property type="entry name" value="P PROTEIN"/>
    <property type="match status" value="1"/>
</dbReference>
<dbReference type="GO" id="GO:0055085">
    <property type="term" value="P:transmembrane transport"/>
    <property type="evidence" value="ECO:0007669"/>
    <property type="project" value="InterPro"/>
</dbReference>